<dbReference type="HOGENOM" id="CLU_035706_5_1_11"/>
<comment type="caution">
    <text evidence="1">The sequence shown here is derived from an EMBL/GenBank/DDBJ whole genome shotgun (WGS) entry which is preliminary data.</text>
</comment>
<evidence type="ECO:0000313" key="1">
    <source>
        <dbReference type="EMBL" id="ERH18631.1"/>
    </source>
</evidence>
<organism evidence="1 2">
    <name type="scientific">Actinomyces graevenitzii F0530</name>
    <dbReference type="NCBI Taxonomy" id="1321817"/>
    <lineage>
        <taxon>Bacteria</taxon>
        <taxon>Bacillati</taxon>
        <taxon>Actinomycetota</taxon>
        <taxon>Actinomycetes</taxon>
        <taxon>Actinomycetales</taxon>
        <taxon>Actinomycetaceae</taxon>
        <taxon>Actinomyces</taxon>
    </lineage>
</organism>
<dbReference type="GO" id="GO:0032196">
    <property type="term" value="P:transposition"/>
    <property type="evidence" value="ECO:0007669"/>
    <property type="project" value="TreeGrafter"/>
</dbReference>
<accession>U1Q835</accession>
<evidence type="ECO:0008006" key="3">
    <source>
        <dbReference type="Google" id="ProtNLM"/>
    </source>
</evidence>
<evidence type="ECO:0000313" key="2">
    <source>
        <dbReference type="Proteomes" id="UP000016481"/>
    </source>
</evidence>
<gene>
    <name evidence="1" type="ORF">HMPREF1978_00294</name>
</gene>
<reference evidence="1 2" key="1">
    <citation type="submission" date="2013-08" db="EMBL/GenBank/DDBJ databases">
        <authorList>
            <person name="Weinstock G."/>
            <person name="Sodergren E."/>
            <person name="Wylie T."/>
            <person name="Fulton L."/>
            <person name="Fulton R."/>
            <person name="Fronick C."/>
            <person name="O'Laughlin M."/>
            <person name="Godfrey J."/>
            <person name="Miner T."/>
            <person name="Herter B."/>
            <person name="Appelbaum E."/>
            <person name="Cordes M."/>
            <person name="Lek S."/>
            <person name="Wollam A."/>
            <person name="Pepin K.H."/>
            <person name="Palsikar V.B."/>
            <person name="Mitreva M."/>
            <person name="Wilson R.K."/>
        </authorList>
    </citation>
    <scope>NUCLEOTIDE SEQUENCE [LARGE SCALE GENOMIC DNA]</scope>
    <source>
        <strain evidence="1 2">F0530</strain>
    </source>
</reference>
<dbReference type="InterPro" id="IPR053392">
    <property type="entry name" value="Transposase_IS30-like"/>
</dbReference>
<sequence length="142" mass="15989">MNPCVETIYQSIFIQAKGALRKEIASLMRQGRTRRRPAVYSRQVRPRFKDPMVMISQRPASVEDRAVPGHWEGDLIIGAKGRSAVGTLVERSTRYTLLLYLPKGTDLSVWSEGELDVIAGELNDRPRKTLDWDTLGSVLVCC</sequence>
<dbReference type="InterPro" id="IPR051917">
    <property type="entry name" value="Transposase-Integrase"/>
</dbReference>
<dbReference type="AlphaFoldDB" id="U1Q835"/>
<protein>
    <recommendedName>
        <fullName evidence="3">Integrase catalytic domain-containing protein</fullName>
    </recommendedName>
</protein>
<dbReference type="NCBIfam" id="NF033563">
    <property type="entry name" value="transpos_IS30"/>
    <property type="match status" value="1"/>
</dbReference>
<dbReference type="EMBL" id="AWSC01000009">
    <property type="protein sequence ID" value="ERH18631.1"/>
    <property type="molecule type" value="Genomic_DNA"/>
</dbReference>
<dbReference type="PATRIC" id="fig|1321817.3.peg.249"/>
<dbReference type="PANTHER" id="PTHR10948:SF23">
    <property type="entry name" value="TRANSPOSASE INSI FOR INSERTION SEQUENCE ELEMENT IS30A-RELATED"/>
    <property type="match status" value="1"/>
</dbReference>
<dbReference type="PANTHER" id="PTHR10948">
    <property type="entry name" value="TRANSPOSASE"/>
    <property type="match status" value="1"/>
</dbReference>
<name>U1Q835_9ACTO</name>
<dbReference type="Proteomes" id="UP000016481">
    <property type="component" value="Unassembled WGS sequence"/>
</dbReference>
<proteinExistence type="predicted"/>
<dbReference type="GO" id="GO:0004803">
    <property type="term" value="F:transposase activity"/>
    <property type="evidence" value="ECO:0007669"/>
    <property type="project" value="TreeGrafter"/>
</dbReference>
<dbReference type="GO" id="GO:0005829">
    <property type="term" value="C:cytosol"/>
    <property type="evidence" value="ECO:0007669"/>
    <property type="project" value="TreeGrafter"/>
</dbReference>